<dbReference type="AlphaFoldDB" id="A0A8S1EWA4"/>
<feature type="region of interest" description="Disordered" evidence="1">
    <location>
        <begin position="44"/>
        <end position="190"/>
    </location>
</feature>
<dbReference type="PANTHER" id="PTHR23099">
    <property type="entry name" value="TRANSCRIPTIONAL REGULATOR"/>
    <property type="match status" value="1"/>
</dbReference>
<evidence type="ECO:0000256" key="1">
    <source>
        <dbReference type="SAM" id="MobiDB-lite"/>
    </source>
</evidence>
<evidence type="ECO:0000259" key="2">
    <source>
        <dbReference type="SMART" id="SM00731"/>
    </source>
</evidence>
<dbReference type="GO" id="GO:0005634">
    <property type="term" value="C:nucleus"/>
    <property type="evidence" value="ECO:0007669"/>
    <property type="project" value="TreeGrafter"/>
</dbReference>
<evidence type="ECO:0000313" key="3">
    <source>
        <dbReference type="EMBL" id="CAB3406050.1"/>
    </source>
</evidence>
<evidence type="ECO:0000313" key="4">
    <source>
        <dbReference type="Proteomes" id="UP000494206"/>
    </source>
</evidence>
<dbReference type="OrthoDB" id="20772at2759"/>
<sequence>MFTTPQHKVEGKSTNLLRSLKSENERKILFDLYPELFEKDEAFEKRQIAGGSTNQEKRRRPKIDPKEEFDSDRSNDDDKENTPPLGLSRHVRTQNVSDRSPESSDDDFEEYLKKLRNDSEPAKSKTPPRKAAPTKFVVDDDYISEDEDINFDDDEDESFTSPSDESDRENHDVRRKNEKIAKPPSDDDEHFLISLTESYKGRRHADAEPFVKPGAMRQKKNRENLTKKLFDIFKERCFSEIPDSLLKIEWNSRLRKSAGQCRNHSLGSSTIEMSTVVCTTAERVRDTLVHELCHAAVWIVDKLYKEGHGPGWKKWARQCMREFKSLPMIERCHSYEIEAKFFYVCENSYCEQTIKRQSKSLDMDRKICGRCKGKFILYRFDRRTNQRVLVGGSDPIMEKLSMVYKARKLQD</sequence>
<keyword evidence="4" id="KW-1185">Reference proteome</keyword>
<gene>
    <name evidence="3" type="ORF">CBOVIS_LOCUS8175</name>
</gene>
<accession>A0A8S1EWA4</accession>
<dbReference type="InterPro" id="IPR006640">
    <property type="entry name" value="SprT-like_domain"/>
</dbReference>
<dbReference type="SMART" id="SM00731">
    <property type="entry name" value="SprT"/>
    <property type="match status" value="1"/>
</dbReference>
<feature type="compositionally biased region" description="Basic and acidic residues" evidence="1">
    <location>
        <begin position="110"/>
        <end position="123"/>
    </location>
</feature>
<feature type="domain" description="SprT-like" evidence="2">
    <location>
        <begin position="223"/>
        <end position="378"/>
    </location>
</feature>
<dbReference type="Proteomes" id="UP000494206">
    <property type="component" value="Unassembled WGS sequence"/>
</dbReference>
<protein>
    <recommendedName>
        <fullName evidence="2">SprT-like domain-containing protein</fullName>
    </recommendedName>
</protein>
<feature type="compositionally biased region" description="Basic and acidic residues" evidence="1">
    <location>
        <begin position="62"/>
        <end position="76"/>
    </location>
</feature>
<dbReference type="Pfam" id="PF10263">
    <property type="entry name" value="SprT-like"/>
    <property type="match status" value="1"/>
</dbReference>
<feature type="region of interest" description="Disordered" evidence="1">
    <location>
        <begin position="1"/>
        <end position="20"/>
    </location>
</feature>
<dbReference type="EMBL" id="CADEPM010000005">
    <property type="protein sequence ID" value="CAB3406050.1"/>
    <property type="molecule type" value="Genomic_DNA"/>
</dbReference>
<feature type="compositionally biased region" description="Polar residues" evidence="1">
    <location>
        <begin position="1"/>
        <end position="17"/>
    </location>
</feature>
<proteinExistence type="predicted"/>
<organism evidence="3 4">
    <name type="scientific">Caenorhabditis bovis</name>
    <dbReference type="NCBI Taxonomy" id="2654633"/>
    <lineage>
        <taxon>Eukaryota</taxon>
        <taxon>Metazoa</taxon>
        <taxon>Ecdysozoa</taxon>
        <taxon>Nematoda</taxon>
        <taxon>Chromadorea</taxon>
        <taxon>Rhabditida</taxon>
        <taxon>Rhabditina</taxon>
        <taxon>Rhabditomorpha</taxon>
        <taxon>Rhabditoidea</taxon>
        <taxon>Rhabditidae</taxon>
        <taxon>Peloderinae</taxon>
        <taxon>Caenorhabditis</taxon>
    </lineage>
</organism>
<dbReference type="PANTHER" id="PTHR23099:SF0">
    <property type="entry name" value="GERM CELL NUCLEAR ACIDIC PROTEIN"/>
    <property type="match status" value="1"/>
</dbReference>
<reference evidence="3 4" key="1">
    <citation type="submission" date="2020-04" db="EMBL/GenBank/DDBJ databases">
        <authorList>
            <person name="Laetsch R D."/>
            <person name="Stevens L."/>
            <person name="Kumar S."/>
            <person name="Blaxter L. M."/>
        </authorList>
    </citation>
    <scope>NUCLEOTIDE SEQUENCE [LARGE SCALE GENOMIC DNA]</scope>
</reference>
<dbReference type="GO" id="GO:0006974">
    <property type="term" value="P:DNA damage response"/>
    <property type="evidence" value="ECO:0007669"/>
    <property type="project" value="UniProtKB-ARBA"/>
</dbReference>
<feature type="compositionally biased region" description="Acidic residues" evidence="1">
    <location>
        <begin position="139"/>
        <end position="158"/>
    </location>
</feature>
<name>A0A8S1EWA4_9PELO</name>
<comment type="caution">
    <text evidence="3">The sequence shown here is derived from an EMBL/GenBank/DDBJ whole genome shotgun (WGS) entry which is preliminary data.</text>
</comment>